<evidence type="ECO:0000256" key="4">
    <source>
        <dbReference type="ARBA" id="ARBA00022679"/>
    </source>
</evidence>
<reference evidence="10 11" key="1">
    <citation type="submission" date="2020-02" db="EMBL/GenBank/DDBJ databases">
        <title>Shewanella WXL01 sp. nov., a marine bacterium isolated from green algae in Luhuitou Fringing Reef (Northern South China Sea).</title>
        <authorList>
            <person name="Wang X."/>
        </authorList>
    </citation>
    <scope>NUCLEOTIDE SEQUENCE [LARGE SCALE GENOMIC DNA]</scope>
    <source>
        <strain evidence="10 11">MCCC 1A01895</strain>
    </source>
</reference>
<evidence type="ECO:0000313" key="11">
    <source>
        <dbReference type="Proteomes" id="UP000811844"/>
    </source>
</evidence>
<evidence type="ECO:0000256" key="1">
    <source>
        <dbReference type="ARBA" id="ARBA00006890"/>
    </source>
</evidence>
<feature type="domain" description="Nucleotidyl transferase" evidence="9">
    <location>
        <begin position="8"/>
        <end position="275"/>
    </location>
</feature>
<dbReference type="InterPro" id="IPR005771">
    <property type="entry name" value="GalU_uridylyltTrfase_bac/arc"/>
</dbReference>
<protein>
    <recommendedName>
        <fullName evidence="3 8">UTP--glucose-1-phosphate uridylyltransferase</fullName>
        <ecNumber evidence="2 8">2.7.7.9</ecNumber>
    </recommendedName>
    <alternativeName>
        <fullName evidence="8">UDP-glucose pyrophosphorylase</fullName>
    </alternativeName>
</protein>
<dbReference type="EC" id="2.7.7.9" evidence="2 8"/>
<keyword evidence="5 8" id="KW-0548">Nucleotidyltransferase</keyword>
<evidence type="ECO:0000313" key="10">
    <source>
        <dbReference type="EMBL" id="MBR9727287.1"/>
    </source>
</evidence>
<sequence length="301" mass="32819">MKQHKITKAVIPVAGLGTRMLPATKTIPKEMLPIMDKPLIQYVVQEAIEAGIKEIVLVTHASKNAVENHFDTSFELEAHLEKRVKRQLLSEVKAICPADVSIISVRQAQAKGLGHAILCAKTVVGNAPFAVLLPDVILDSASSNLKTDNLAQMVTLFDQTEVGQIMVEGVPETQVDQYGIADINGKNLKPGESLPLTKLVEKPEIEEAPSNLGIVGRYILPAEIWSYLAKTPAGAGDEIQLTDAIAMLMENQTVNAYYMQGKSHDCGNKLGYMQAGVEHALRHKEIGKEFSDYIKTIAKTL</sequence>
<evidence type="ECO:0000256" key="8">
    <source>
        <dbReference type="RuleBase" id="RU361259"/>
    </source>
</evidence>
<comment type="catalytic activity">
    <reaction evidence="7 8">
        <text>alpha-D-glucose 1-phosphate + UTP + H(+) = UDP-alpha-D-glucose + diphosphate</text>
        <dbReference type="Rhea" id="RHEA:19889"/>
        <dbReference type="ChEBI" id="CHEBI:15378"/>
        <dbReference type="ChEBI" id="CHEBI:33019"/>
        <dbReference type="ChEBI" id="CHEBI:46398"/>
        <dbReference type="ChEBI" id="CHEBI:58601"/>
        <dbReference type="ChEBI" id="CHEBI:58885"/>
        <dbReference type="EC" id="2.7.7.9"/>
    </reaction>
</comment>
<comment type="caution">
    <text evidence="10">The sequence shown here is derived from an EMBL/GenBank/DDBJ whole genome shotgun (WGS) entry which is preliminary data.</text>
</comment>
<evidence type="ECO:0000256" key="6">
    <source>
        <dbReference type="ARBA" id="ARBA00037294"/>
    </source>
</evidence>
<dbReference type="Proteomes" id="UP000811844">
    <property type="component" value="Unassembled WGS sequence"/>
</dbReference>
<dbReference type="InterPro" id="IPR029044">
    <property type="entry name" value="Nucleotide-diphossugar_trans"/>
</dbReference>
<dbReference type="RefSeq" id="WP_153662720.1">
    <property type="nucleotide sequence ID" value="NZ_JAAIKR010000003.1"/>
</dbReference>
<gene>
    <name evidence="10" type="primary">galU</name>
    <name evidence="10" type="ORF">G3R48_04690</name>
</gene>
<evidence type="ECO:0000256" key="5">
    <source>
        <dbReference type="ARBA" id="ARBA00022695"/>
    </source>
</evidence>
<proteinExistence type="inferred from homology"/>
<dbReference type="Gene3D" id="3.90.550.10">
    <property type="entry name" value="Spore Coat Polysaccharide Biosynthesis Protein SpsA, Chain A"/>
    <property type="match status" value="1"/>
</dbReference>
<comment type="function">
    <text evidence="6">May play a role in stationary phase survival.</text>
</comment>
<dbReference type="GO" id="GO:0003983">
    <property type="term" value="F:UTP:glucose-1-phosphate uridylyltransferase activity"/>
    <property type="evidence" value="ECO:0007669"/>
    <property type="project" value="UniProtKB-EC"/>
</dbReference>
<comment type="similarity">
    <text evidence="1 8">Belongs to the UDPGP type 2 family.</text>
</comment>
<dbReference type="Pfam" id="PF00483">
    <property type="entry name" value="NTP_transferase"/>
    <property type="match status" value="1"/>
</dbReference>
<dbReference type="SUPFAM" id="SSF53448">
    <property type="entry name" value="Nucleotide-diphospho-sugar transferases"/>
    <property type="match status" value="1"/>
</dbReference>
<evidence type="ECO:0000256" key="2">
    <source>
        <dbReference type="ARBA" id="ARBA00012415"/>
    </source>
</evidence>
<dbReference type="PANTHER" id="PTHR43197:SF1">
    <property type="entry name" value="UTP--GLUCOSE-1-PHOSPHATE URIDYLYLTRANSFERASE"/>
    <property type="match status" value="1"/>
</dbReference>
<dbReference type="CDD" id="cd02541">
    <property type="entry name" value="UGPase_prokaryotic"/>
    <property type="match status" value="1"/>
</dbReference>
<dbReference type="InterPro" id="IPR005835">
    <property type="entry name" value="NTP_transferase_dom"/>
</dbReference>
<keyword evidence="11" id="KW-1185">Reference proteome</keyword>
<accession>A0ABS5HZV9</accession>
<evidence type="ECO:0000256" key="3">
    <source>
        <dbReference type="ARBA" id="ARBA00019048"/>
    </source>
</evidence>
<organism evidence="10 11">
    <name type="scientific">Shewanella intestini</name>
    <dbReference type="NCBI Taxonomy" id="2017544"/>
    <lineage>
        <taxon>Bacteria</taxon>
        <taxon>Pseudomonadati</taxon>
        <taxon>Pseudomonadota</taxon>
        <taxon>Gammaproteobacteria</taxon>
        <taxon>Alteromonadales</taxon>
        <taxon>Shewanellaceae</taxon>
        <taxon>Shewanella</taxon>
    </lineage>
</organism>
<dbReference type="NCBIfam" id="TIGR01099">
    <property type="entry name" value="galU"/>
    <property type="match status" value="1"/>
</dbReference>
<name>A0ABS5HZV9_9GAMM</name>
<evidence type="ECO:0000256" key="7">
    <source>
        <dbReference type="ARBA" id="ARBA00048128"/>
    </source>
</evidence>
<evidence type="ECO:0000259" key="9">
    <source>
        <dbReference type="Pfam" id="PF00483"/>
    </source>
</evidence>
<keyword evidence="4 8" id="KW-0808">Transferase</keyword>
<dbReference type="PANTHER" id="PTHR43197">
    <property type="entry name" value="UTP--GLUCOSE-1-PHOSPHATE URIDYLYLTRANSFERASE"/>
    <property type="match status" value="1"/>
</dbReference>
<dbReference type="EMBL" id="JAAIKR010000003">
    <property type="protein sequence ID" value="MBR9727287.1"/>
    <property type="molecule type" value="Genomic_DNA"/>
</dbReference>